<sequence>MKDTLIAGLSHETEITVTQEMLVPNVSAELGAFADMPPVFATAMMVGFIEATCIECLRGHLGDGQHTVGIHIDVSHLAATPKDMKVRAAVELEKIDGKKLTFRVEAFDEAGLIGQGSHQRAVIDVERFVQKVSEKAAR</sequence>
<dbReference type="Pfam" id="PF22636">
    <property type="entry name" value="FlK"/>
    <property type="match status" value="1"/>
</dbReference>
<dbReference type="InterPro" id="IPR054485">
    <property type="entry name" value="FlK-like_dom"/>
</dbReference>
<dbReference type="SUPFAM" id="SSF54637">
    <property type="entry name" value="Thioesterase/thiol ester dehydrase-isomerase"/>
    <property type="match status" value="1"/>
</dbReference>
<dbReference type="PANTHER" id="PTHR36934">
    <property type="entry name" value="BLR0278 PROTEIN"/>
    <property type="match status" value="1"/>
</dbReference>
<name>A0A418SYC0_9RHOB</name>
<feature type="binding site" evidence="2">
    <location>
        <position position="69"/>
    </location>
    <ligand>
        <name>substrate</name>
    </ligand>
</feature>
<evidence type="ECO:0000313" key="4">
    <source>
        <dbReference type="EMBL" id="RJE85933.1"/>
    </source>
</evidence>
<dbReference type="InterPro" id="IPR029069">
    <property type="entry name" value="HotDog_dom_sf"/>
</dbReference>
<evidence type="ECO:0000313" key="5">
    <source>
        <dbReference type="Proteomes" id="UP000284202"/>
    </source>
</evidence>
<dbReference type="Gene3D" id="3.10.129.10">
    <property type="entry name" value="Hotdog Thioesterase"/>
    <property type="match status" value="1"/>
</dbReference>
<feature type="active site" evidence="1">
    <location>
        <position position="76"/>
    </location>
</feature>
<dbReference type="EMBL" id="QZCG01000005">
    <property type="protein sequence ID" value="RJE85933.1"/>
    <property type="molecule type" value="Genomic_DNA"/>
</dbReference>
<proteinExistence type="predicted"/>
<protein>
    <submittedName>
        <fullName evidence="4">Thioesterase</fullName>
    </submittedName>
</protein>
<accession>A0A418SYC0</accession>
<gene>
    <name evidence="4" type="ORF">D3P04_09340</name>
</gene>
<dbReference type="PIRSF" id="PIRSF014972">
    <property type="entry name" value="FlK"/>
    <property type="match status" value="1"/>
</dbReference>
<evidence type="ECO:0000259" key="3">
    <source>
        <dbReference type="Pfam" id="PF22636"/>
    </source>
</evidence>
<feature type="active site" evidence="1">
    <location>
        <position position="42"/>
    </location>
</feature>
<organism evidence="4 5">
    <name type="scientific">Paracoccus onubensis</name>
    <dbReference type="NCBI Taxonomy" id="1675788"/>
    <lineage>
        <taxon>Bacteria</taxon>
        <taxon>Pseudomonadati</taxon>
        <taxon>Pseudomonadota</taxon>
        <taxon>Alphaproteobacteria</taxon>
        <taxon>Rhodobacterales</taxon>
        <taxon>Paracoccaceae</taxon>
        <taxon>Paracoccus</taxon>
    </lineage>
</organism>
<feature type="domain" description="Fluoroacetyl-CoA-specific thioesterase-like" evidence="3">
    <location>
        <begin position="18"/>
        <end position="125"/>
    </location>
</feature>
<dbReference type="OrthoDB" id="6902891at2"/>
<keyword evidence="5" id="KW-1185">Reference proteome</keyword>
<evidence type="ECO:0000256" key="1">
    <source>
        <dbReference type="PIRSR" id="PIRSR014972-1"/>
    </source>
</evidence>
<feature type="binding site" evidence="2">
    <location>
        <position position="120"/>
    </location>
    <ligand>
        <name>substrate</name>
    </ligand>
</feature>
<dbReference type="AlphaFoldDB" id="A0A418SYC0"/>
<reference evidence="5" key="1">
    <citation type="submission" date="2018-09" db="EMBL/GenBank/DDBJ databases">
        <title>Acidovorax cavernicola nov. sp. isolated from Gruta de las Maravillas (Aracena, Spain).</title>
        <authorList>
            <person name="Jurado V."/>
            <person name="Gutierrez-Patricio S."/>
            <person name="Gonzalez-Pimentel J.L."/>
            <person name="Miller A.Z."/>
            <person name="Laiz L."/>
            <person name="Saiz-Jimenez C."/>
        </authorList>
    </citation>
    <scope>NUCLEOTIDE SEQUENCE [LARGE SCALE GENOMIC DNA]</scope>
    <source>
        <strain evidence="5">1011MAR3C25</strain>
    </source>
</reference>
<dbReference type="InterPro" id="IPR025540">
    <property type="entry name" value="FlK"/>
</dbReference>
<comment type="caution">
    <text evidence="4">The sequence shown here is derived from an EMBL/GenBank/DDBJ whole genome shotgun (WGS) entry which is preliminary data.</text>
</comment>
<dbReference type="Proteomes" id="UP000284202">
    <property type="component" value="Unassembled WGS sequence"/>
</dbReference>
<dbReference type="PANTHER" id="PTHR36934:SF1">
    <property type="entry name" value="THIOESTERASE DOMAIN-CONTAINING PROTEIN"/>
    <property type="match status" value="1"/>
</dbReference>
<dbReference type="RefSeq" id="WP_119748127.1">
    <property type="nucleotide sequence ID" value="NZ_QZCG01000005.1"/>
</dbReference>
<evidence type="ECO:0000256" key="2">
    <source>
        <dbReference type="PIRSR" id="PIRSR014972-2"/>
    </source>
</evidence>
<feature type="active site" evidence="1">
    <location>
        <position position="50"/>
    </location>
</feature>